<evidence type="ECO:0000313" key="5">
    <source>
        <dbReference type="EMBL" id="VEL09648.1"/>
    </source>
</evidence>
<dbReference type="SUPFAM" id="SSF47370">
    <property type="entry name" value="Bromodomain"/>
    <property type="match status" value="2"/>
</dbReference>
<feature type="region of interest" description="Disordered" evidence="3">
    <location>
        <begin position="528"/>
        <end position="566"/>
    </location>
</feature>
<feature type="region of interest" description="Disordered" evidence="3">
    <location>
        <begin position="193"/>
        <end position="229"/>
    </location>
</feature>
<dbReference type="Pfam" id="PF00439">
    <property type="entry name" value="Bromodomain"/>
    <property type="match status" value="2"/>
</dbReference>
<dbReference type="AlphaFoldDB" id="A0A3S5BMR0"/>
<reference evidence="5" key="1">
    <citation type="submission" date="2018-11" db="EMBL/GenBank/DDBJ databases">
        <authorList>
            <consortium name="Pathogen Informatics"/>
        </authorList>
    </citation>
    <scope>NUCLEOTIDE SEQUENCE</scope>
</reference>
<feature type="compositionally biased region" description="Low complexity" evidence="3">
    <location>
        <begin position="532"/>
        <end position="542"/>
    </location>
</feature>
<dbReference type="GO" id="GO:0000123">
    <property type="term" value="C:histone acetyltransferase complex"/>
    <property type="evidence" value="ECO:0007669"/>
    <property type="project" value="TreeGrafter"/>
</dbReference>
<evidence type="ECO:0000259" key="4">
    <source>
        <dbReference type="PROSITE" id="PS50014"/>
    </source>
</evidence>
<comment type="caution">
    <text evidence="5">The sequence shown here is derived from an EMBL/GenBank/DDBJ whole genome shotgun (WGS) entry which is preliminary data.</text>
</comment>
<dbReference type="SMART" id="SM00297">
    <property type="entry name" value="BROMO"/>
    <property type="match status" value="2"/>
</dbReference>
<dbReference type="OrthoDB" id="6284796at2759"/>
<sequence length="616" mass="68963">MPSVEKKLVTPNSRESILLGDELYRRLLAYTCWPSRLASEIRRLFDCFTQTREYLNIKNTLQQKNIKRKGSYRNVHAPLVAPILLNLFSALAAFQEPVSLSAYPDYLLVNPMPMDLCLIRARLLNGFYRRPAALAFDLKLMASNALRYNQAGSRIVRQAWLAARLGLVCVLDRQRRPPEVCSDYRQFLSLDPDLYPDDQTEEEDWKTTEEVKEQREMEDRQREMFGTDEVENGIAYPLSTFTDRLRNRSFGVASPSSASTTTTSSSHSSRTSRHLCTTSIASMDAQHRVKGTQLRHRRRRVIPASDDDIGDNEALSDSCNLLGSSSLLVGASNSLVSSQTQHSVSSFGFLAKCRSSDDVPPDDIGHTLRSPAHRYTWRSLCSGLLTDLLASPQSLFFRDPVNIEDYPDYLNFVPQPVDLGTIKRRLHLRNGQSIITDSTFVDFEAYSGPEGFINDLRLIVANSKAYNRVRNTQIYSDTRWLERWINGTAVPHLRIVGLNLLTNTPPLTPTPFMNQNLVPSSSELIEQFHAQSDSSSATPSTSRLQWAPSHVASSATEPRHLSGPNLGSHAFPVNCSKYLSTGRKGPISIKVDVSSDTGIEVDVTHPVNGGSASQFY</sequence>
<evidence type="ECO:0000256" key="3">
    <source>
        <dbReference type="SAM" id="MobiDB-lite"/>
    </source>
</evidence>
<evidence type="ECO:0000313" key="6">
    <source>
        <dbReference type="Proteomes" id="UP000784294"/>
    </source>
</evidence>
<proteinExistence type="predicted"/>
<feature type="compositionally biased region" description="Low complexity" evidence="3">
    <location>
        <begin position="253"/>
        <end position="274"/>
    </location>
</feature>
<feature type="domain" description="Bromo" evidence="4">
    <location>
        <begin position="389"/>
        <end position="474"/>
    </location>
</feature>
<dbReference type="PANTHER" id="PTHR45750">
    <property type="entry name" value="GH11602P"/>
    <property type="match status" value="1"/>
</dbReference>
<protein>
    <recommendedName>
        <fullName evidence="4">Bromo domain-containing protein</fullName>
    </recommendedName>
</protein>
<dbReference type="EMBL" id="CAAALY010006864">
    <property type="protein sequence ID" value="VEL09648.1"/>
    <property type="molecule type" value="Genomic_DNA"/>
</dbReference>
<dbReference type="Proteomes" id="UP000784294">
    <property type="component" value="Unassembled WGS sequence"/>
</dbReference>
<feature type="domain" description="Bromo" evidence="4">
    <location>
        <begin position="94"/>
        <end position="156"/>
    </location>
</feature>
<dbReference type="PRINTS" id="PR00503">
    <property type="entry name" value="BROMODOMAIN"/>
</dbReference>
<feature type="compositionally biased region" description="Acidic residues" evidence="3">
    <location>
        <begin position="194"/>
        <end position="204"/>
    </location>
</feature>
<feature type="region of interest" description="Disordered" evidence="3">
    <location>
        <begin position="250"/>
        <end position="274"/>
    </location>
</feature>
<keyword evidence="6" id="KW-1185">Reference proteome</keyword>
<gene>
    <name evidence="5" type="ORF">PXEA_LOCUS3088</name>
</gene>
<dbReference type="Gene3D" id="1.20.920.10">
    <property type="entry name" value="Bromodomain-like"/>
    <property type="match status" value="2"/>
</dbReference>
<organism evidence="5 6">
    <name type="scientific">Protopolystoma xenopodis</name>
    <dbReference type="NCBI Taxonomy" id="117903"/>
    <lineage>
        <taxon>Eukaryota</taxon>
        <taxon>Metazoa</taxon>
        <taxon>Spiralia</taxon>
        <taxon>Lophotrochozoa</taxon>
        <taxon>Platyhelminthes</taxon>
        <taxon>Monogenea</taxon>
        <taxon>Polyopisthocotylea</taxon>
        <taxon>Polystomatidea</taxon>
        <taxon>Polystomatidae</taxon>
        <taxon>Protopolystoma</taxon>
    </lineage>
</organism>
<dbReference type="InterPro" id="IPR001487">
    <property type="entry name" value="Bromodomain"/>
</dbReference>
<dbReference type="InterPro" id="IPR036427">
    <property type="entry name" value="Bromodomain-like_sf"/>
</dbReference>
<feature type="compositionally biased region" description="Basic and acidic residues" evidence="3">
    <location>
        <begin position="205"/>
        <end position="225"/>
    </location>
</feature>
<dbReference type="GO" id="GO:0045944">
    <property type="term" value="P:positive regulation of transcription by RNA polymerase II"/>
    <property type="evidence" value="ECO:0007669"/>
    <property type="project" value="TreeGrafter"/>
</dbReference>
<dbReference type="PANTHER" id="PTHR45750:SF3">
    <property type="entry name" value="HISTONE ACETYLTRANSFERASE"/>
    <property type="match status" value="1"/>
</dbReference>
<evidence type="ECO:0000256" key="1">
    <source>
        <dbReference type="ARBA" id="ARBA00023117"/>
    </source>
</evidence>
<name>A0A3S5BMR0_9PLAT</name>
<dbReference type="InterPro" id="IPR037800">
    <property type="entry name" value="GCN5"/>
</dbReference>
<dbReference type="PROSITE" id="PS50014">
    <property type="entry name" value="BROMODOMAIN_2"/>
    <property type="match status" value="2"/>
</dbReference>
<evidence type="ECO:0000256" key="2">
    <source>
        <dbReference type="PROSITE-ProRule" id="PRU00035"/>
    </source>
</evidence>
<dbReference type="GO" id="GO:0010484">
    <property type="term" value="F:histone H3 acetyltransferase activity"/>
    <property type="evidence" value="ECO:0007669"/>
    <property type="project" value="TreeGrafter"/>
</dbReference>
<accession>A0A3S5BMR0</accession>
<dbReference type="CDD" id="cd04369">
    <property type="entry name" value="Bromodomain"/>
    <property type="match status" value="1"/>
</dbReference>
<keyword evidence="1 2" id="KW-0103">Bromodomain</keyword>